<dbReference type="Proteomes" id="UP000195139">
    <property type="component" value="Unassembled WGS sequence"/>
</dbReference>
<gene>
    <name evidence="4" type="ORF">A5880_001269</name>
    <name evidence="5" type="ORF">A5880_002168</name>
</gene>
<name>A0A242CCQ1_9ENTE</name>
<sequence length="416" mass="48172">MTYKHLRKYSYDDPVKYSDEVMKRTNNFVAVKLPFHINPFSREQKQYDKNFQLFYLPIKEISFLREKLYENSKKITSLMGNLPPVAQKKVFFNNLIEEIKATNDIEGIHSTRKEIGEAIAEVEENLTKNKRFHGLVNLYMKFQDSEYSEIKTIEDIRTIYDALLDAEIDKNDLPDGKLFRTNKVYISKNGKHVHEGIGNQNTTEVDISNALQNLVNFMNNHEVPSLEKCITSHYYLEYIHPFYDGNGRLGRFIACSYLSRKLDFLSAISFSSSIKKQKGVYGTAFSEVSHPRNHGELTLFIIEMFELLSKGQENIIDNLVLGINSLKTIIAYLDTLELNELQYNILFILSQDYLFSAAGDNIKDKDFLDICEVGRKKINTAMEFLKANDFIVEVKQKPKTHALSKSFISEINRLID</sequence>
<dbReference type="Gene3D" id="1.10.3290.10">
    <property type="entry name" value="Fido-like domain"/>
    <property type="match status" value="1"/>
</dbReference>
<keyword evidence="2" id="KW-0067">ATP-binding</keyword>
<evidence type="ECO:0000313" key="6">
    <source>
        <dbReference type="Proteomes" id="UP000195139"/>
    </source>
</evidence>
<dbReference type="InterPro" id="IPR040198">
    <property type="entry name" value="Fido_containing"/>
</dbReference>
<reference evidence="4 6" key="2">
    <citation type="submission" date="2018-07" db="EMBL/GenBank/DDBJ databases">
        <title>The Genome Sequence of Enterococcus sp. DIV0659b.</title>
        <authorList>
            <consortium name="The Broad Institute Genomics Platform"/>
            <consortium name="The Broad Institute Genomic Center for Infectious Diseases"/>
            <person name="Earl A."/>
            <person name="Manson A."/>
            <person name="Schwartman J."/>
            <person name="Gilmore M."/>
            <person name="Abouelleil A."/>
            <person name="Cao P."/>
            <person name="Chapman S."/>
            <person name="Cusick C."/>
            <person name="Shea T."/>
            <person name="Young S."/>
            <person name="Neafsey D."/>
            <person name="Nusbaum C."/>
            <person name="Birren B."/>
        </authorList>
    </citation>
    <scope>NUCLEOTIDE SEQUENCE [LARGE SCALE GENOMIC DNA]</scope>
    <source>
        <strain evidence="4 6">4G2_DIV0659</strain>
    </source>
</reference>
<dbReference type="Pfam" id="PF02661">
    <property type="entry name" value="Fic"/>
    <property type="match status" value="1"/>
</dbReference>
<evidence type="ECO:0000256" key="2">
    <source>
        <dbReference type="PIRSR" id="PIRSR640198-2"/>
    </source>
</evidence>
<dbReference type="InterPro" id="IPR003812">
    <property type="entry name" value="Fido"/>
</dbReference>
<dbReference type="EMBL" id="NGLE01000003">
    <property type="protein sequence ID" value="OTO07898.1"/>
    <property type="molecule type" value="Genomic_DNA"/>
</dbReference>
<feature type="domain" description="Fido" evidence="3">
    <location>
        <begin position="151"/>
        <end position="303"/>
    </location>
</feature>
<keyword evidence="6" id="KW-1185">Reference proteome</keyword>
<dbReference type="OrthoDB" id="9813719at2"/>
<feature type="binding site" evidence="2">
    <location>
        <begin position="244"/>
        <end position="251"/>
    </location>
    <ligand>
        <name>ATP</name>
        <dbReference type="ChEBI" id="CHEBI:30616"/>
    </ligand>
</feature>
<evidence type="ECO:0000259" key="3">
    <source>
        <dbReference type="PROSITE" id="PS51459"/>
    </source>
</evidence>
<reference evidence="5" key="1">
    <citation type="submission" date="2017-05" db="EMBL/GenBank/DDBJ databases">
        <title>The Genome Sequence of Enterococcus sp. 4G2_DIV0659.</title>
        <authorList>
            <consortium name="The Broad Institute Genomics Platform"/>
            <consortium name="The Broad Institute Genomic Center for Infectious Diseases"/>
            <person name="Earl A."/>
            <person name="Manson A."/>
            <person name="Schwartman J."/>
            <person name="Gilmore M."/>
            <person name="Abouelleil A."/>
            <person name="Cao P."/>
            <person name="Chapman S."/>
            <person name="Cusick C."/>
            <person name="Shea T."/>
            <person name="Young S."/>
            <person name="Neafsey D."/>
            <person name="Nusbaum C."/>
            <person name="Birren B."/>
        </authorList>
    </citation>
    <scope>NUCLEOTIDE SEQUENCE [LARGE SCALE GENOMIC DNA]</scope>
    <source>
        <strain evidence="5">4G2_DIV0659</strain>
    </source>
</reference>
<dbReference type="SUPFAM" id="SSF140931">
    <property type="entry name" value="Fic-like"/>
    <property type="match status" value="1"/>
</dbReference>
<comment type="caution">
    <text evidence="5">The sequence shown here is derived from an EMBL/GenBank/DDBJ whole genome shotgun (WGS) entry which is preliminary data.</text>
</comment>
<evidence type="ECO:0000256" key="1">
    <source>
        <dbReference type="PIRSR" id="PIRSR640198-1"/>
    </source>
</evidence>
<dbReference type="AlphaFoldDB" id="A0A242CCQ1"/>
<dbReference type="GO" id="GO:0005524">
    <property type="term" value="F:ATP binding"/>
    <property type="evidence" value="ECO:0007669"/>
    <property type="project" value="UniProtKB-KW"/>
</dbReference>
<dbReference type="InterPro" id="IPR036597">
    <property type="entry name" value="Fido-like_dom_sf"/>
</dbReference>
<dbReference type="PROSITE" id="PS51459">
    <property type="entry name" value="FIDO"/>
    <property type="match status" value="1"/>
</dbReference>
<organism evidence="5">
    <name type="scientific">Candidatus Enterococcus mansonii</name>
    <dbReference type="NCBI Taxonomy" id="1834181"/>
    <lineage>
        <taxon>Bacteria</taxon>
        <taxon>Bacillati</taxon>
        <taxon>Bacillota</taxon>
        <taxon>Bacilli</taxon>
        <taxon>Lactobacillales</taxon>
        <taxon>Enterococcaceae</taxon>
        <taxon>Enterococcus</taxon>
    </lineage>
</organism>
<feature type="active site" evidence="1">
    <location>
        <position position="240"/>
    </location>
</feature>
<dbReference type="RefSeq" id="WP_086331048.1">
    <property type="nucleotide sequence ID" value="NZ_NGLE02000001.1"/>
</dbReference>
<dbReference type="PANTHER" id="PTHR13504">
    <property type="entry name" value="FIDO DOMAIN-CONTAINING PROTEIN DDB_G0283145"/>
    <property type="match status" value="1"/>
</dbReference>
<dbReference type="PANTHER" id="PTHR13504:SF40">
    <property type="entry name" value="FIDO DOMAIN-CONTAINING PROTEIN"/>
    <property type="match status" value="1"/>
</dbReference>
<evidence type="ECO:0000313" key="5">
    <source>
        <dbReference type="EMBL" id="OTO07898.1"/>
    </source>
</evidence>
<dbReference type="STRING" id="1834181.A5880_002168"/>
<keyword evidence="2" id="KW-0547">Nucleotide-binding</keyword>
<proteinExistence type="predicted"/>
<dbReference type="EMBL" id="NGLE02000001">
    <property type="protein sequence ID" value="MEI5993722.1"/>
    <property type="molecule type" value="Genomic_DNA"/>
</dbReference>
<protein>
    <recommendedName>
        <fullName evidence="3">Fido domain-containing protein</fullName>
    </recommendedName>
</protein>
<evidence type="ECO:0000313" key="4">
    <source>
        <dbReference type="EMBL" id="MEI5993722.1"/>
    </source>
</evidence>
<accession>A0A242CCQ1</accession>